<keyword evidence="3" id="KW-1185">Reference proteome</keyword>
<evidence type="ECO:0000313" key="2">
    <source>
        <dbReference type="EMBL" id="BFF94467.1"/>
    </source>
</evidence>
<organism evidence="2 3">
    <name type="scientific">Drosophila madeirensis</name>
    <name type="common">Fruit fly</name>
    <dbReference type="NCBI Taxonomy" id="30013"/>
    <lineage>
        <taxon>Eukaryota</taxon>
        <taxon>Metazoa</taxon>
        <taxon>Ecdysozoa</taxon>
        <taxon>Arthropoda</taxon>
        <taxon>Hexapoda</taxon>
        <taxon>Insecta</taxon>
        <taxon>Pterygota</taxon>
        <taxon>Neoptera</taxon>
        <taxon>Endopterygota</taxon>
        <taxon>Diptera</taxon>
        <taxon>Brachycera</taxon>
        <taxon>Muscomorpha</taxon>
        <taxon>Ephydroidea</taxon>
        <taxon>Drosophilidae</taxon>
        <taxon>Drosophila</taxon>
        <taxon>Sophophora</taxon>
    </lineage>
</organism>
<evidence type="ECO:0000313" key="3">
    <source>
        <dbReference type="Proteomes" id="UP001500889"/>
    </source>
</evidence>
<dbReference type="AlphaFoldDB" id="A0AAU9FFR2"/>
<protein>
    <submittedName>
        <fullName evidence="2">Uncharacterized protein</fullName>
    </submittedName>
</protein>
<dbReference type="Proteomes" id="UP001500889">
    <property type="component" value="Chromosome U"/>
</dbReference>
<dbReference type="EMBL" id="AP029264">
    <property type="protein sequence ID" value="BFF94467.1"/>
    <property type="molecule type" value="Genomic_DNA"/>
</dbReference>
<feature type="region of interest" description="Disordered" evidence="1">
    <location>
        <begin position="168"/>
        <end position="195"/>
    </location>
</feature>
<gene>
    <name evidence="2" type="ORF">DMAD_12088</name>
</gene>
<proteinExistence type="predicted"/>
<reference evidence="2 3" key="1">
    <citation type="submission" date="2024-02" db="EMBL/GenBank/DDBJ databases">
        <title>A chromosome-level genome assembly of Drosophila madeirensis, a fruit fly species endemic to Madeira island.</title>
        <authorList>
            <person name="Tomihara K."/>
            <person name="Llopart A."/>
            <person name="Yamamoto D."/>
        </authorList>
    </citation>
    <scope>NUCLEOTIDE SEQUENCE [LARGE SCALE GENOMIC DNA]</scope>
    <source>
        <strain evidence="2 3">RF1</strain>
    </source>
</reference>
<evidence type="ECO:0000256" key="1">
    <source>
        <dbReference type="SAM" id="MobiDB-lite"/>
    </source>
</evidence>
<accession>A0AAU9FFR2</accession>
<sequence length="195" mass="21755">MKLSESMERLCGVGRPNPNFQRLISYVAPPSDEEDPVPGSQASTTIAVPVLCPVKIQQESRISIMNKPSENKSLETFIRATFVDVDAATGGPWLRDKIIYRSSSRKARPHFSLKRRKKLTNLVAARMRLKVAPEAFKEPLERIESGMKVLWKRGQSTNSCIGPEACRVPNSTPDVKLSPTELIGDHQPRDSALFK</sequence>
<name>A0AAU9FFR2_DROMD</name>